<feature type="compositionally biased region" description="Polar residues" evidence="1">
    <location>
        <begin position="75"/>
        <end position="95"/>
    </location>
</feature>
<feature type="region of interest" description="Disordered" evidence="1">
    <location>
        <begin position="41"/>
        <end position="103"/>
    </location>
</feature>
<gene>
    <name evidence="2" type="ORF">XAT740_LOCUS32049</name>
</gene>
<dbReference type="AlphaFoldDB" id="A0A815I602"/>
<dbReference type="EMBL" id="CAJNOR010002958">
    <property type="protein sequence ID" value="CAF1361667.1"/>
    <property type="molecule type" value="Genomic_DNA"/>
</dbReference>
<organism evidence="2 3">
    <name type="scientific">Adineta ricciae</name>
    <name type="common">Rotifer</name>
    <dbReference type="NCBI Taxonomy" id="249248"/>
    <lineage>
        <taxon>Eukaryota</taxon>
        <taxon>Metazoa</taxon>
        <taxon>Spiralia</taxon>
        <taxon>Gnathifera</taxon>
        <taxon>Rotifera</taxon>
        <taxon>Eurotatoria</taxon>
        <taxon>Bdelloidea</taxon>
        <taxon>Adinetida</taxon>
        <taxon>Adinetidae</taxon>
        <taxon>Adineta</taxon>
    </lineage>
</organism>
<feature type="compositionally biased region" description="Polar residues" evidence="1">
    <location>
        <begin position="49"/>
        <end position="67"/>
    </location>
</feature>
<feature type="region of interest" description="Disordered" evidence="1">
    <location>
        <begin position="128"/>
        <end position="152"/>
    </location>
</feature>
<evidence type="ECO:0000313" key="2">
    <source>
        <dbReference type="EMBL" id="CAF1361667.1"/>
    </source>
</evidence>
<sequence length="152" mass="17326">MIAVPSDEYHVPINTMRNEDGFIITSFDFDDYQRYENRGKHRDNRLLNGRNTSHSTGSLSNEESQANAIGAPMTQPKTNRQVNQSSQSLKSQVNDANPDAGIKPKTAEELKLEQAAIRDAHEERIRRQQSRMSQIARDNSGRTGETLRWRID</sequence>
<accession>A0A815I602</accession>
<comment type="caution">
    <text evidence="2">The sequence shown here is derived from an EMBL/GenBank/DDBJ whole genome shotgun (WGS) entry which is preliminary data.</text>
</comment>
<proteinExistence type="predicted"/>
<dbReference type="Proteomes" id="UP000663828">
    <property type="component" value="Unassembled WGS sequence"/>
</dbReference>
<reference evidence="2" key="1">
    <citation type="submission" date="2021-02" db="EMBL/GenBank/DDBJ databases">
        <authorList>
            <person name="Nowell W R."/>
        </authorList>
    </citation>
    <scope>NUCLEOTIDE SEQUENCE</scope>
</reference>
<evidence type="ECO:0000313" key="3">
    <source>
        <dbReference type="Proteomes" id="UP000663828"/>
    </source>
</evidence>
<evidence type="ECO:0000256" key="1">
    <source>
        <dbReference type="SAM" id="MobiDB-lite"/>
    </source>
</evidence>
<keyword evidence="3" id="KW-1185">Reference proteome</keyword>
<protein>
    <submittedName>
        <fullName evidence="2">Uncharacterized protein</fullName>
    </submittedName>
</protein>
<name>A0A815I602_ADIRI</name>